<dbReference type="PANTHER" id="PTHR33990">
    <property type="entry name" value="PROTEIN YJDN-RELATED"/>
    <property type="match status" value="1"/>
</dbReference>
<dbReference type="SUPFAM" id="SSF54593">
    <property type="entry name" value="Glyoxalase/Bleomycin resistance protein/Dihydroxybiphenyl dioxygenase"/>
    <property type="match status" value="1"/>
</dbReference>
<reference evidence="2" key="1">
    <citation type="submission" date="2020-08" db="EMBL/GenBank/DDBJ databases">
        <title>Ramlibacter sp. GTP1 16S ribosomal RNA gene genome sequencing and assembly.</title>
        <authorList>
            <person name="Kang M."/>
        </authorList>
    </citation>
    <scope>NUCLEOTIDE SEQUENCE</scope>
    <source>
        <strain evidence="2">GTP1</strain>
    </source>
</reference>
<dbReference type="InterPro" id="IPR004360">
    <property type="entry name" value="Glyas_Fos-R_dOase_dom"/>
</dbReference>
<evidence type="ECO:0000259" key="1">
    <source>
        <dbReference type="Pfam" id="PF00903"/>
    </source>
</evidence>
<dbReference type="PANTHER" id="PTHR33990:SF1">
    <property type="entry name" value="PROTEIN YJDN"/>
    <property type="match status" value="1"/>
</dbReference>
<organism evidence="2 3">
    <name type="scientific">Ramlibacter albus</name>
    <dbReference type="NCBI Taxonomy" id="2079448"/>
    <lineage>
        <taxon>Bacteria</taxon>
        <taxon>Pseudomonadati</taxon>
        <taxon>Pseudomonadota</taxon>
        <taxon>Betaproteobacteria</taxon>
        <taxon>Burkholderiales</taxon>
        <taxon>Comamonadaceae</taxon>
        <taxon>Ramlibacter</taxon>
    </lineage>
</organism>
<dbReference type="EMBL" id="JACORU010000014">
    <property type="protein sequence ID" value="MBC5768080.1"/>
    <property type="molecule type" value="Genomic_DNA"/>
</dbReference>
<feature type="domain" description="Glyoxalase/fosfomycin resistance/dioxygenase" evidence="1">
    <location>
        <begin position="4"/>
        <end position="130"/>
    </location>
</feature>
<name>A0A923S509_9BURK</name>
<comment type="caution">
    <text evidence="2">The sequence shown here is derived from an EMBL/GenBank/DDBJ whole genome shotgun (WGS) entry which is preliminary data.</text>
</comment>
<dbReference type="RefSeq" id="WP_187084564.1">
    <property type="nucleotide sequence ID" value="NZ_JACORU010000014.1"/>
</dbReference>
<dbReference type="Pfam" id="PF00903">
    <property type="entry name" value="Glyoxalase"/>
    <property type="match status" value="1"/>
</dbReference>
<accession>A0A923S509</accession>
<dbReference type="AlphaFoldDB" id="A0A923S509"/>
<dbReference type="Gene3D" id="3.10.180.10">
    <property type="entry name" value="2,3-Dihydroxybiphenyl 1,2-Dioxygenase, domain 1"/>
    <property type="match status" value="1"/>
</dbReference>
<evidence type="ECO:0000313" key="2">
    <source>
        <dbReference type="EMBL" id="MBC5768080.1"/>
    </source>
</evidence>
<dbReference type="Proteomes" id="UP000596827">
    <property type="component" value="Unassembled WGS sequence"/>
</dbReference>
<keyword evidence="3" id="KW-1185">Reference proteome</keyword>
<dbReference type="CDD" id="cd06588">
    <property type="entry name" value="PhnB_like"/>
    <property type="match status" value="1"/>
</dbReference>
<protein>
    <submittedName>
        <fullName evidence="2">VOC family protein</fullName>
    </submittedName>
</protein>
<proteinExistence type="predicted"/>
<evidence type="ECO:0000313" key="3">
    <source>
        <dbReference type="Proteomes" id="UP000596827"/>
    </source>
</evidence>
<sequence length="140" mass="15387">MPMLDSYLFFDGNCAEAMRFYERVTGGKITAMMKYSESPAPHQCPADSEDRIMHASLLLDGRNLMASDSPAGQHKPMGGFALSLWYDTEAPAQKAFDALKEGGTVVMPMGPTFWAKTFGMLTDRFGTSWMVSGGMMQPPQ</sequence>
<dbReference type="InterPro" id="IPR029068">
    <property type="entry name" value="Glyas_Bleomycin-R_OHBP_Dase"/>
</dbReference>
<dbReference type="InterPro" id="IPR028973">
    <property type="entry name" value="PhnB-like"/>
</dbReference>
<gene>
    <name evidence="2" type="ORF">H8R02_26690</name>
</gene>